<evidence type="ECO:0000259" key="7">
    <source>
        <dbReference type="Pfam" id="PF00171"/>
    </source>
</evidence>
<dbReference type="PANTHER" id="PTHR11699">
    <property type="entry name" value="ALDEHYDE DEHYDROGENASE-RELATED"/>
    <property type="match status" value="1"/>
</dbReference>
<organism evidence="8 9">
    <name type="scientific">Pseudocercospora musae</name>
    <dbReference type="NCBI Taxonomy" id="113226"/>
    <lineage>
        <taxon>Eukaryota</taxon>
        <taxon>Fungi</taxon>
        <taxon>Dikarya</taxon>
        <taxon>Ascomycota</taxon>
        <taxon>Pezizomycotina</taxon>
        <taxon>Dothideomycetes</taxon>
        <taxon>Dothideomycetidae</taxon>
        <taxon>Mycosphaerellales</taxon>
        <taxon>Mycosphaerellaceae</taxon>
        <taxon>Pseudocercospora</taxon>
    </lineage>
</organism>
<dbReference type="Proteomes" id="UP000073492">
    <property type="component" value="Unassembled WGS sequence"/>
</dbReference>
<dbReference type="InterPro" id="IPR029510">
    <property type="entry name" value="Ald_DH_CS_GLU"/>
</dbReference>
<dbReference type="CDD" id="cd07106">
    <property type="entry name" value="ALDH_AldA-AAD23400"/>
    <property type="match status" value="1"/>
</dbReference>
<feature type="active site" evidence="5">
    <location>
        <position position="251"/>
    </location>
</feature>
<comment type="catalytic activity">
    <reaction evidence="4">
        <text>an aldehyde + NAD(+) + H2O = a carboxylate + NADH + 2 H(+)</text>
        <dbReference type="Rhea" id="RHEA:16185"/>
        <dbReference type="ChEBI" id="CHEBI:15377"/>
        <dbReference type="ChEBI" id="CHEBI:15378"/>
        <dbReference type="ChEBI" id="CHEBI:17478"/>
        <dbReference type="ChEBI" id="CHEBI:29067"/>
        <dbReference type="ChEBI" id="CHEBI:57540"/>
        <dbReference type="ChEBI" id="CHEBI:57945"/>
        <dbReference type="EC" id="1.2.1.3"/>
    </reaction>
</comment>
<dbReference type="FunFam" id="3.40.605.10:FF:000007">
    <property type="entry name" value="NAD/NADP-dependent betaine aldehyde dehydrogenase"/>
    <property type="match status" value="1"/>
</dbReference>
<feature type="domain" description="Aldehyde dehydrogenase" evidence="7">
    <location>
        <begin position="24"/>
        <end position="473"/>
    </location>
</feature>
<protein>
    <recommendedName>
        <fullName evidence="3">aldehyde dehydrogenase (NAD(+))</fullName>
        <ecNumber evidence="3">1.2.1.3</ecNumber>
    </recommendedName>
</protein>
<dbReference type="PROSITE" id="PS00687">
    <property type="entry name" value="ALDEHYDE_DEHYDR_GLU"/>
    <property type="match status" value="1"/>
</dbReference>
<comment type="caution">
    <text evidence="8">The sequence shown here is derived from an EMBL/GenBank/DDBJ whole genome shotgun (WGS) entry which is preliminary data.</text>
</comment>
<proteinExistence type="inferred from homology"/>
<reference evidence="8 9" key="1">
    <citation type="submission" date="2015-07" db="EMBL/GenBank/DDBJ databases">
        <title>Comparative genomics of the Sigatoka disease complex on banana suggests a link between parallel evolutionary changes in Pseudocercospora fijiensis and Pseudocercospora eumusae and increased virulence on the banana host.</title>
        <authorList>
            <person name="Chang T.-C."/>
            <person name="Salvucci A."/>
            <person name="Crous P.W."/>
            <person name="Stergiopoulos I."/>
        </authorList>
    </citation>
    <scope>NUCLEOTIDE SEQUENCE [LARGE SCALE GENOMIC DNA]</scope>
    <source>
        <strain evidence="8 9">CBS 116634</strain>
    </source>
</reference>
<dbReference type="OrthoDB" id="310895at2759"/>
<evidence type="ECO:0000313" key="9">
    <source>
        <dbReference type="Proteomes" id="UP000073492"/>
    </source>
</evidence>
<dbReference type="SUPFAM" id="SSF53720">
    <property type="entry name" value="ALDH-like"/>
    <property type="match status" value="1"/>
</dbReference>
<accession>A0A139IHQ2</accession>
<keyword evidence="2 6" id="KW-0560">Oxidoreductase</keyword>
<comment type="similarity">
    <text evidence="1 6">Belongs to the aldehyde dehydrogenase family.</text>
</comment>
<dbReference type="InterPro" id="IPR016161">
    <property type="entry name" value="Ald_DH/histidinol_DH"/>
</dbReference>
<dbReference type="InterPro" id="IPR016163">
    <property type="entry name" value="Ald_DH_C"/>
</dbReference>
<dbReference type="EC" id="1.2.1.3" evidence="3"/>
<evidence type="ECO:0000256" key="4">
    <source>
        <dbReference type="ARBA" id="ARBA00049194"/>
    </source>
</evidence>
<evidence type="ECO:0000256" key="6">
    <source>
        <dbReference type="RuleBase" id="RU003345"/>
    </source>
</evidence>
<dbReference type="STRING" id="113226.A0A139IHQ2"/>
<dbReference type="Gene3D" id="3.40.309.10">
    <property type="entry name" value="Aldehyde Dehydrogenase, Chain A, domain 2"/>
    <property type="match status" value="1"/>
</dbReference>
<keyword evidence="9" id="KW-1185">Reference proteome</keyword>
<dbReference type="Gene3D" id="3.40.605.10">
    <property type="entry name" value="Aldehyde Dehydrogenase, Chain A, domain 1"/>
    <property type="match status" value="1"/>
</dbReference>
<dbReference type="InterPro" id="IPR016162">
    <property type="entry name" value="Ald_DH_N"/>
</dbReference>
<dbReference type="InterPro" id="IPR015590">
    <property type="entry name" value="Aldehyde_DH_dom"/>
</dbReference>
<dbReference type="EMBL" id="LFZO01000088">
    <property type="protein sequence ID" value="KXT14258.1"/>
    <property type="molecule type" value="Genomic_DNA"/>
</dbReference>
<evidence type="ECO:0000256" key="3">
    <source>
        <dbReference type="ARBA" id="ARBA00024226"/>
    </source>
</evidence>
<dbReference type="Pfam" id="PF00171">
    <property type="entry name" value="Aldedh"/>
    <property type="match status" value="1"/>
</dbReference>
<name>A0A139IHQ2_9PEZI</name>
<evidence type="ECO:0000256" key="1">
    <source>
        <dbReference type="ARBA" id="ARBA00009986"/>
    </source>
</evidence>
<evidence type="ECO:0000256" key="2">
    <source>
        <dbReference type="ARBA" id="ARBA00023002"/>
    </source>
</evidence>
<dbReference type="AlphaFoldDB" id="A0A139IHQ2"/>
<evidence type="ECO:0000256" key="5">
    <source>
        <dbReference type="PROSITE-ProRule" id="PRU10007"/>
    </source>
</evidence>
<gene>
    <name evidence="8" type="ORF">AC579_6707</name>
</gene>
<dbReference type="GO" id="GO:0004029">
    <property type="term" value="F:aldehyde dehydrogenase (NAD+) activity"/>
    <property type="evidence" value="ECO:0007669"/>
    <property type="project" value="UniProtKB-EC"/>
</dbReference>
<evidence type="ECO:0000313" key="8">
    <source>
        <dbReference type="EMBL" id="KXT14258.1"/>
    </source>
</evidence>
<sequence length="479" mass="52696">MSSAKLIQQGPFSHIINGKAYDQKNAKTLDVINPATEEKIASVPIATREVLDEAVEYSQKAFESWSKTTWEERAKAIKAVGEEYKTLTQDLAELLVLEQGKATAFAHGEVAIVNEWFERMPNMEIKERVVWENDETKAIEQYVPLGVTAGIVPWNFPVLLMIWKIIPAVLTGNTIIIKPSPFTPLCDVRCVELFNRHLPPGVVQIVLGDDNLGPWVTEHPKIRKISFTGSTATGKLVAKSCSATLKRVTLELGGNDACVVLPDVDVEKIAPTILLSAFFNSGQVCHASKRIYVHEDVYEKLSKALVEASKQAGVGPGQNEGVMYGPLNNRQVYQKVSEFFADSQKNGHDFLTGGKIPEGPGFFAPLTIVNNPPESSRLVQEEPFGPIVPLLKWNNDDDVIKRVNDSSWGLGATIFGKDLARVEKLARQVEAGVVWTNTMMQQHPEVPFGGFKESGVGCENGEAGLKGWCQVRSLYLAKA</sequence>
<dbReference type="InterPro" id="IPR044086">
    <property type="entry name" value="LUC3-like"/>
</dbReference>